<evidence type="ECO:0000313" key="3">
    <source>
        <dbReference type="Proteomes" id="UP000784294"/>
    </source>
</evidence>
<accession>A0A448WWQ7</accession>
<evidence type="ECO:0000256" key="1">
    <source>
        <dbReference type="SAM" id="MobiDB-lite"/>
    </source>
</evidence>
<comment type="caution">
    <text evidence="2">The sequence shown here is derived from an EMBL/GenBank/DDBJ whole genome shotgun (WGS) entry which is preliminary data.</text>
</comment>
<protein>
    <submittedName>
        <fullName evidence="2">Uncharacterized protein</fullName>
    </submittedName>
</protein>
<gene>
    <name evidence="2" type="ORF">PXEA_LOCUS15588</name>
</gene>
<dbReference type="AlphaFoldDB" id="A0A448WWQ7"/>
<sequence length="359" mass="41863">MTSKRLSIRPMPWLLQVWMSNSVVKRVLKITTLQLARGLVKLSTRILLSYSMQALKKGDLNSIKKGTTEVEKKEPIEREKDELEKAFGEEKMAKATKNKMDGKEVEIVTKKNKDKPIEEENTKDNDAFENEDVHISMRDTDREERQHKEGAQQEDNYKYFGNSSPLNFANQFSQPDTEFKLTLDDLDLTQDLLSPGFQMTKFIDWLTTAQRHASRQVAKLQRQFLLKPETSLDYCSSEDHELLAELSASEEALHRHTCNLDLVEKWLRRQRALTAEWWTTGSKGLNPRQQTHEIQYNPAKTTEEKVEQVEFRLGEEELEQLQKECRTLHMITLQWANALMKVGFFISSSHYLPLEVMRI</sequence>
<organism evidence="2 3">
    <name type="scientific">Protopolystoma xenopodis</name>
    <dbReference type="NCBI Taxonomy" id="117903"/>
    <lineage>
        <taxon>Eukaryota</taxon>
        <taxon>Metazoa</taxon>
        <taxon>Spiralia</taxon>
        <taxon>Lophotrochozoa</taxon>
        <taxon>Platyhelminthes</taxon>
        <taxon>Monogenea</taxon>
        <taxon>Polyopisthocotylea</taxon>
        <taxon>Polystomatidea</taxon>
        <taxon>Polystomatidae</taxon>
        <taxon>Protopolystoma</taxon>
    </lineage>
</organism>
<reference evidence="2" key="1">
    <citation type="submission" date="2018-11" db="EMBL/GenBank/DDBJ databases">
        <authorList>
            <consortium name="Pathogen Informatics"/>
        </authorList>
    </citation>
    <scope>NUCLEOTIDE SEQUENCE</scope>
</reference>
<dbReference type="EMBL" id="CAAALY010054920">
    <property type="protein sequence ID" value="VEL22148.1"/>
    <property type="molecule type" value="Genomic_DNA"/>
</dbReference>
<evidence type="ECO:0000313" key="2">
    <source>
        <dbReference type="EMBL" id="VEL22148.1"/>
    </source>
</evidence>
<keyword evidence="3" id="KW-1185">Reference proteome</keyword>
<name>A0A448WWQ7_9PLAT</name>
<feature type="region of interest" description="Disordered" evidence="1">
    <location>
        <begin position="140"/>
        <end position="159"/>
    </location>
</feature>
<feature type="compositionally biased region" description="Basic and acidic residues" evidence="1">
    <location>
        <begin position="140"/>
        <end position="157"/>
    </location>
</feature>
<dbReference type="Proteomes" id="UP000784294">
    <property type="component" value="Unassembled WGS sequence"/>
</dbReference>
<proteinExistence type="predicted"/>